<dbReference type="SUPFAM" id="SSF56808">
    <property type="entry name" value="Ribosomal protein L1"/>
    <property type="match status" value="1"/>
</dbReference>
<feature type="region of interest" description="Disordered" evidence="1">
    <location>
        <begin position="278"/>
        <end position="398"/>
    </location>
</feature>
<dbReference type="EMBL" id="MCGR01000010">
    <property type="protein sequence ID" value="ORY88414.1"/>
    <property type="molecule type" value="Genomic_DNA"/>
</dbReference>
<comment type="caution">
    <text evidence="2">The sequence shown here is derived from an EMBL/GenBank/DDBJ whole genome shotgun (WGS) entry which is preliminary data.</text>
</comment>
<dbReference type="InterPro" id="IPR016095">
    <property type="entry name" value="Ribosomal_uL1_3-a/b-sand"/>
</dbReference>
<evidence type="ECO:0000313" key="3">
    <source>
        <dbReference type="Proteomes" id="UP000193467"/>
    </source>
</evidence>
<keyword evidence="2" id="KW-0689">Ribosomal protein</keyword>
<evidence type="ECO:0000313" key="2">
    <source>
        <dbReference type="EMBL" id="ORY88414.1"/>
    </source>
</evidence>
<protein>
    <submittedName>
        <fullName evidence="2">Ribosomal protein L1p/L10e family-domain-containing protein</fullName>
    </submittedName>
</protein>
<dbReference type="Proteomes" id="UP000193467">
    <property type="component" value="Unassembled WGS sequence"/>
</dbReference>
<accession>A0A1Y2G0J5</accession>
<dbReference type="AlphaFoldDB" id="A0A1Y2G0J5"/>
<keyword evidence="3" id="KW-1185">Reference proteome</keyword>
<reference evidence="2 3" key="1">
    <citation type="submission" date="2016-07" db="EMBL/GenBank/DDBJ databases">
        <title>Pervasive Adenine N6-methylation of Active Genes in Fungi.</title>
        <authorList>
            <consortium name="DOE Joint Genome Institute"/>
            <person name="Mondo S.J."/>
            <person name="Dannebaum R.O."/>
            <person name="Kuo R.C."/>
            <person name="Labutti K."/>
            <person name="Haridas S."/>
            <person name="Kuo A."/>
            <person name="Salamov A."/>
            <person name="Ahrendt S.R."/>
            <person name="Lipzen A."/>
            <person name="Sullivan W."/>
            <person name="Andreopoulos W.B."/>
            <person name="Clum A."/>
            <person name="Lindquist E."/>
            <person name="Daum C."/>
            <person name="Ramamoorthy G.K."/>
            <person name="Gryganskyi A."/>
            <person name="Culley D."/>
            <person name="Magnuson J.K."/>
            <person name="James T.Y."/>
            <person name="O'Malley M.A."/>
            <person name="Stajich J.E."/>
            <person name="Spatafora J.W."/>
            <person name="Visel A."/>
            <person name="Grigoriev I.V."/>
        </authorList>
    </citation>
    <scope>NUCLEOTIDE SEQUENCE [LARGE SCALE GENOMIC DNA]</scope>
    <source>
        <strain evidence="2 3">62-1032</strain>
    </source>
</reference>
<sequence length="398" mass="43470">MSAIATATGKNVAPPPLFKPASIKPREVAAVPALSSLPINEAQCEKALKALLAHVAKVQDKREQEDLLGEQEEKVFLVVGLKKAAKREIHKPIRLPLPNPVIDPRTSPVTLFVKDPQRTYKDLMVSSKINFISRVVGLDKLRTKHKTFEAKRALLKEADLFLVDDRVTVEVGKSIGKMWREAKKQPIPVAIARKDLKAELERAVAATYLQVGTGTNLSIKVGSTAIHTPAQLSANLLALIPQLAVRIPDSSFSNIQSLHLKTSTSISLPIYNTTLDGEGRFAGPSKEETEAIAKRAAEKEAEKAEKERKESEREERRKERSATKEGKGRGEKKRKAPTTSEEDGEEKVVVEEVEIPVTEPIAEAEVVESAPPAKKAKKGKKEAAAAPVEGKKSKKAAK</sequence>
<dbReference type="STRING" id="106004.A0A1Y2G0J5"/>
<organism evidence="2 3">
    <name type="scientific">Leucosporidium creatinivorum</name>
    <dbReference type="NCBI Taxonomy" id="106004"/>
    <lineage>
        <taxon>Eukaryota</taxon>
        <taxon>Fungi</taxon>
        <taxon>Dikarya</taxon>
        <taxon>Basidiomycota</taxon>
        <taxon>Pucciniomycotina</taxon>
        <taxon>Microbotryomycetes</taxon>
        <taxon>Leucosporidiales</taxon>
        <taxon>Leucosporidium</taxon>
    </lineage>
</organism>
<dbReference type="Pfam" id="PF00687">
    <property type="entry name" value="Ribosomal_L1"/>
    <property type="match status" value="1"/>
</dbReference>
<dbReference type="InterPro" id="IPR028364">
    <property type="entry name" value="Ribosomal_uL1/biogenesis"/>
</dbReference>
<dbReference type="Gene3D" id="3.40.50.790">
    <property type="match status" value="1"/>
</dbReference>
<dbReference type="InParanoid" id="A0A1Y2G0J5"/>
<gene>
    <name evidence="2" type="ORF">BCR35DRAFT_329960</name>
</gene>
<evidence type="ECO:0000256" key="1">
    <source>
        <dbReference type="SAM" id="MobiDB-lite"/>
    </source>
</evidence>
<feature type="compositionally biased region" description="Basic and acidic residues" evidence="1">
    <location>
        <begin position="285"/>
        <end position="329"/>
    </location>
</feature>
<dbReference type="FunCoup" id="A0A1Y2G0J5">
    <property type="interactions" value="551"/>
</dbReference>
<proteinExistence type="predicted"/>
<dbReference type="OrthoDB" id="10251727at2759"/>
<keyword evidence="2" id="KW-0687">Ribonucleoprotein</keyword>
<dbReference type="CDD" id="cd00403">
    <property type="entry name" value="Ribosomal_L1"/>
    <property type="match status" value="1"/>
</dbReference>
<dbReference type="GO" id="GO:0005840">
    <property type="term" value="C:ribosome"/>
    <property type="evidence" value="ECO:0007669"/>
    <property type="project" value="UniProtKB-KW"/>
</dbReference>
<feature type="compositionally biased region" description="Low complexity" evidence="1">
    <location>
        <begin position="355"/>
        <end position="373"/>
    </location>
</feature>
<dbReference type="InterPro" id="IPR023674">
    <property type="entry name" value="Ribosomal_uL1-like"/>
</dbReference>
<name>A0A1Y2G0J5_9BASI</name>